<dbReference type="AlphaFoldDB" id="A0A099T0G8"/>
<evidence type="ECO:0000256" key="1">
    <source>
        <dbReference type="ARBA" id="ARBA00022448"/>
    </source>
</evidence>
<dbReference type="InterPro" id="IPR011862">
    <property type="entry name" value="Phos-bd"/>
</dbReference>
<dbReference type="Gene3D" id="3.40.190.10">
    <property type="entry name" value="Periplasmic binding protein-like II"/>
    <property type="match status" value="2"/>
</dbReference>
<dbReference type="RefSeq" id="WP_048194407.1">
    <property type="nucleotide sequence ID" value="NZ_CAAGSM010000009.1"/>
</dbReference>
<name>A0A099T0G8_METMT</name>
<sequence>MSKKSMSYMITLLLVTSLALFGAGCVGNDATDSGSEEEMQSIMIKGSDTVLPLAQAEAEVFMMENHESIVSIIGGGSGVGIAALIDGEVDIAMTSRAMKESEIENAQTNGINPLQQTIAWDGISVVVNPENPVSDLTYEQLEAIYVGDISNWNEVGGEDLEIVVLSRDSSSGTYEYFKDEVMEGNEYRADALINPSTGAIIQTVSQNPNAIGYVGVAYLDETVKALAVDKGEGAEEPTSENILSGAYPLARPLYFYTDGEPTGLALEFIEFISSETGEETVFEVGYFPA</sequence>
<dbReference type="OrthoDB" id="53390at2157"/>
<dbReference type="CDD" id="cd13653">
    <property type="entry name" value="PBP2_phosphate_like_1"/>
    <property type="match status" value="1"/>
</dbReference>
<keyword evidence="2" id="KW-0732">Signal</keyword>
<feature type="domain" description="PBP" evidence="3">
    <location>
        <begin position="34"/>
        <end position="275"/>
    </location>
</feature>
<evidence type="ECO:0000259" key="3">
    <source>
        <dbReference type="Pfam" id="PF12849"/>
    </source>
</evidence>
<keyword evidence="1" id="KW-0813">Transport</keyword>
<accession>A0A099T0G8</accession>
<dbReference type="Proteomes" id="UP000029859">
    <property type="component" value="Unassembled WGS sequence"/>
</dbReference>
<reference evidence="4 5" key="1">
    <citation type="submission" date="2014-09" db="EMBL/GenBank/DDBJ databases">
        <title>Draft genome sequence of an obligately methylotrophic methanogen, Methanococcoides methylutens, isolated from marine sediment.</title>
        <authorList>
            <person name="Guan Y."/>
            <person name="Ngugi D.K."/>
            <person name="Blom J."/>
            <person name="Ali S."/>
            <person name="Ferry J.G."/>
            <person name="Stingl U."/>
        </authorList>
    </citation>
    <scope>NUCLEOTIDE SEQUENCE [LARGE SCALE GENOMIC DNA]</scope>
    <source>
        <strain evidence="4 5">DSM 2657</strain>
    </source>
</reference>
<gene>
    <name evidence="4" type="ORF">LI82_07085</name>
</gene>
<dbReference type="InterPro" id="IPR050811">
    <property type="entry name" value="Phosphate_ABC_transporter"/>
</dbReference>
<dbReference type="Pfam" id="PF12849">
    <property type="entry name" value="PBP_like_2"/>
    <property type="match status" value="1"/>
</dbReference>
<dbReference type="GO" id="GO:0042301">
    <property type="term" value="F:phosphate ion binding"/>
    <property type="evidence" value="ECO:0007669"/>
    <property type="project" value="InterPro"/>
</dbReference>
<keyword evidence="5" id="KW-1185">Reference proteome</keyword>
<dbReference type="PANTHER" id="PTHR30570">
    <property type="entry name" value="PERIPLASMIC PHOSPHATE BINDING COMPONENT OF PHOSPHATE ABC TRANSPORTER"/>
    <property type="match status" value="1"/>
</dbReference>
<proteinExistence type="predicted"/>
<comment type="caution">
    <text evidence="4">The sequence shown here is derived from an EMBL/GenBank/DDBJ whole genome shotgun (WGS) entry which is preliminary data.</text>
</comment>
<dbReference type="SUPFAM" id="SSF53850">
    <property type="entry name" value="Periplasmic binding protein-like II"/>
    <property type="match status" value="1"/>
</dbReference>
<dbReference type="PROSITE" id="PS51257">
    <property type="entry name" value="PROKAR_LIPOPROTEIN"/>
    <property type="match status" value="1"/>
</dbReference>
<dbReference type="NCBIfam" id="TIGR02136">
    <property type="entry name" value="ptsS_2"/>
    <property type="match status" value="1"/>
</dbReference>
<evidence type="ECO:0000313" key="5">
    <source>
        <dbReference type="Proteomes" id="UP000029859"/>
    </source>
</evidence>
<evidence type="ECO:0000256" key="2">
    <source>
        <dbReference type="ARBA" id="ARBA00022729"/>
    </source>
</evidence>
<dbReference type="EMBL" id="JRHO01000013">
    <property type="protein sequence ID" value="KGK98622.1"/>
    <property type="molecule type" value="Genomic_DNA"/>
</dbReference>
<organism evidence="4 5">
    <name type="scientific">Methanococcoides methylutens</name>
    <dbReference type="NCBI Taxonomy" id="2226"/>
    <lineage>
        <taxon>Archaea</taxon>
        <taxon>Methanobacteriati</taxon>
        <taxon>Methanobacteriota</taxon>
        <taxon>Stenosarchaea group</taxon>
        <taxon>Methanomicrobia</taxon>
        <taxon>Methanosarcinales</taxon>
        <taxon>Methanosarcinaceae</taxon>
        <taxon>Methanococcoides</taxon>
    </lineage>
</organism>
<dbReference type="InterPro" id="IPR024370">
    <property type="entry name" value="PBP_domain"/>
</dbReference>
<dbReference type="PANTHER" id="PTHR30570:SF1">
    <property type="entry name" value="PHOSPHATE-BINDING PROTEIN PSTS"/>
    <property type="match status" value="1"/>
</dbReference>
<evidence type="ECO:0000313" key="4">
    <source>
        <dbReference type="EMBL" id="KGK98622.1"/>
    </source>
</evidence>
<protein>
    <submittedName>
        <fullName evidence="4">Phosphate ABC transporter substrate-binding protein</fullName>
    </submittedName>
</protein>